<evidence type="ECO:0000313" key="3">
    <source>
        <dbReference type="Proteomes" id="UP001642484"/>
    </source>
</evidence>
<name>A0ABP0PXQ7_9DINO</name>
<keyword evidence="1" id="KW-0472">Membrane</keyword>
<comment type="caution">
    <text evidence="2">The sequence shown here is derived from an EMBL/GenBank/DDBJ whole genome shotgun (WGS) entry which is preliminary data.</text>
</comment>
<evidence type="ECO:0000256" key="1">
    <source>
        <dbReference type="SAM" id="Phobius"/>
    </source>
</evidence>
<protein>
    <submittedName>
        <fullName evidence="2">Uncharacterized protein</fullName>
    </submittedName>
</protein>
<keyword evidence="3" id="KW-1185">Reference proteome</keyword>
<sequence>MVTIRRENMASRGAVLGVLLVGLSHTCLLFVGGYMRSESRLMRKAEQHEVNREDIDVWDQTSEELSLDMRELLITDANVYFVGPDMDTYRDDIKLVADRLNYTFLDFEFKDMPSAARLTGVLEKIIVVPPLNSVTRFPWKVATTGLVVWIDPDGWKRWDVVQRDKVRKKKFPKKKSIFGPDQPTDFTLFTPKNLDAGDPIDMWQEADVHVDLQARPNMKVADNIMASVIDAILRSPPKWRSWMKAGKIRGTVPSDYETPYQVRREFHSYGVSPRLNKLLKA</sequence>
<keyword evidence="1" id="KW-1133">Transmembrane helix</keyword>
<reference evidence="2 3" key="1">
    <citation type="submission" date="2024-02" db="EMBL/GenBank/DDBJ databases">
        <authorList>
            <person name="Chen Y."/>
            <person name="Shah S."/>
            <person name="Dougan E. K."/>
            <person name="Thang M."/>
            <person name="Chan C."/>
        </authorList>
    </citation>
    <scope>NUCLEOTIDE SEQUENCE [LARGE SCALE GENOMIC DNA]</scope>
</reference>
<feature type="transmembrane region" description="Helical" evidence="1">
    <location>
        <begin position="14"/>
        <end position="35"/>
    </location>
</feature>
<accession>A0ABP0PXQ7</accession>
<proteinExistence type="predicted"/>
<dbReference type="Proteomes" id="UP001642484">
    <property type="component" value="Unassembled WGS sequence"/>
</dbReference>
<keyword evidence="1" id="KW-0812">Transmembrane</keyword>
<organism evidence="2 3">
    <name type="scientific">Durusdinium trenchii</name>
    <dbReference type="NCBI Taxonomy" id="1381693"/>
    <lineage>
        <taxon>Eukaryota</taxon>
        <taxon>Sar</taxon>
        <taxon>Alveolata</taxon>
        <taxon>Dinophyceae</taxon>
        <taxon>Suessiales</taxon>
        <taxon>Symbiodiniaceae</taxon>
        <taxon>Durusdinium</taxon>
    </lineage>
</organism>
<dbReference type="EMBL" id="CAXAMN010023784">
    <property type="protein sequence ID" value="CAK9080803.1"/>
    <property type="molecule type" value="Genomic_DNA"/>
</dbReference>
<gene>
    <name evidence="2" type="ORF">CCMP2556_LOCUS39620</name>
</gene>
<evidence type="ECO:0000313" key="2">
    <source>
        <dbReference type="EMBL" id="CAK9080803.1"/>
    </source>
</evidence>